<keyword evidence="3" id="KW-1185">Reference proteome</keyword>
<sequence>MYDLTVHLPIIINVVRAGSSSRDADLHADAIGKSLFNEQSGKSRDAPVCVDEKRIPGHWVGFENIADSDTVSEQKGQIDDDDDDDDFM</sequence>
<feature type="compositionally biased region" description="Acidic residues" evidence="1">
    <location>
        <begin position="79"/>
        <end position="88"/>
    </location>
</feature>
<reference evidence="2" key="1">
    <citation type="submission" date="2023-11" db="EMBL/GenBank/DDBJ databases">
        <authorList>
            <person name="Alioto T."/>
            <person name="Alioto T."/>
            <person name="Gomez Garrido J."/>
        </authorList>
    </citation>
    <scope>NUCLEOTIDE SEQUENCE</scope>
</reference>
<comment type="caution">
    <text evidence="2">The sequence shown here is derived from an EMBL/GenBank/DDBJ whole genome shotgun (WGS) entry which is preliminary data.</text>
</comment>
<dbReference type="AlphaFoldDB" id="A0AAI8YVY5"/>
<proteinExistence type="predicted"/>
<dbReference type="Proteomes" id="UP001296104">
    <property type="component" value="Unassembled WGS sequence"/>
</dbReference>
<evidence type="ECO:0000313" key="2">
    <source>
        <dbReference type="EMBL" id="CAK3934084.1"/>
    </source>
</evidence>
<name>A0AAI8YVY5_9PEZI</name>
<dbReference type="EMBL" id="CAVMBE010000014">
    <property type="protein sequence ID" value="CAK3934084.1"/>
    <property type="molecule type" value="Genomic_DNA"/>
</dbReference>
<accession>A0AAI8YVY5</accession>
<protein>
    <submittedName>
        <fullName evidence="2">Uncharacterized protein</fullName>
    </submittedName>
</protein>
<evidence type="ECO:0000256" key="1">
    <source>
        <dbReference type="SAM" id="MobiDB-lite"/>
    </source>
</evidence>
<gene>
    <name evidence="2" type="ORF">LECACI_7A002980</name>
</gene>
<evidence type="ECO:0000313" key="3">
    <source>
        <dbReference type="Proteomes" id="UP001296104"/>
    </source>
</evidence>
<feature type="region of interest" description="Disordered" evidence="1">
    <location>
        <begin position="66"/>
        <end position="88"/>
    </location>
</feature>
<organism evidence="2 3">
    <name type="scientific">Lecanosticta acicola</name>
    <dbReference type="NCBI Taxonomy" id="111012"/>
    <lineage>
        <taxon>Eukaryota</taxon>
        <taxon>Fungi</taxon>
        <taxon>Dikarya</taxon>
        <taxon>Ascomycota</taxon>
        <taxon>Pezizomycotina</taxon>
        <taxon>Dothideomycetes</taxon>
        <taxon>Dothideomycetidae</taxon>
        <taxon>Mycosphaerellales</taxon>
        <taxon>Mycosphaerellaceae</taxon>
        <taxon>Lecanosticta</taxon>
    </lineage>
</organism>